<organism evidence="1">
    <name type="scientific">Vibrio vulnificus</name>
    <dbReference type="NCBI Taxonomy" id="672"/>
    <lineage>
        <taxon>Bacteria</taxon>
        <taxon>Pseudomonadati</taxon>
        <taxon>Pseudomonadota</taxon>
        <taxon>Gammaproteobacteria</taxon>
        <taxon>Vibrionales</taxon>
        <taxon>Vibrionaceae</taxon>
        <taxon>Vibrio</taxon>
    </lineage>
</organism>
<proteinExistence type="predicted"/>
<protein>
    <submittedName>
        <fullName evidence="1">Uncharacterized protein</fullName>
    </submittedName>
</protein>
<reference evidence="1" key="1">
    <citation type="submission" date="2011-01" db="EMBL/GenBank/DDBJ databases">
        <title>Evolutionary Significance of Chromosomal Super-Integrons in Vibrio vulnificus Strains.</title>
        <authorList>
            <person name="Shu H.Y."/>
            <person name="Wu K.M."/>
            <person name="Liu T.T."/>
            <person name="Liu Y.M."/>
            <person name="Liao T.L."/>
            <person name="Hor L.I."/>
            <person name="Tsai S.F."/>
            <person name="Chen C.Y."/>
        </authorList>
    </citation>
    <scope>NUCLEOTIDE SEQUENCE</scope>
    <source>
        <strain evidence="1">CECT4999</strain>
    </source>
</reference>
<evidence type="ECO:0000313" key="1">
    <source>
        <dbReference type="EMBL" id="BBE38896.1"/>
    </source>
</evidence>
<name>A0A6S4Q1L8_VIBVL</name>
<sequence>MRGLYVYCAKSAHNKQFKRDSQRLALLLLLQI</sequence>
<dbReference type="AlphaFoldDB" id="A0A6S4Q1L8"/>
<accession>A0A6S4Q1L8</accession>
<dbReference type="EMBL" id="AB609751">
    <property type="protein sequence ID" value="BBE38896.1"/>
    <property type="molecule type" value="Genomic_DNA"/>
</dbReference>